<reference evidence="1 2" key="2">
    <citation type="submission" date="2019-08" db="EMBL/GenBank/DDBJ databases">
        <title>Jejuicoccus antrihumi gen. nov., sp. nov., a new member of the family Dermacoccaceae isolated from a cave.</title>
        <authorList>
            <person name="Schumann P."/>
            <person name="Kim I.S."/>
        </authorList>
    </citation>
    <scope>NUCLEOTIDE SEQUENCE [LARGE SCALE GENOMIC DNA]</scope>
    <source>
        <strain evidence="1 2">C5-26</strain>
    </source>
</reference>
<dbReference type="EMBL" id="VCQV01000008">
    <property type="protein sequence ID" value="TWP36951.1"/>
    <property type="molecule type" value="Genomic_DNA"/>
</dbReference>
<dbReference type="RefSeq" id="WP_146316194.1">
    <property type="nucleotide sequence ID" value="NZ_VCQV01000008.1"/>
</dbReference>
<accession>A0A563E416</accession>
<sequence>MTTAQVEPVPLPGSCSVQWEERGLPATGSAPVARFWVALEQNGPWGHDAIAESHLPVEIGGALERAAQGAGGRLLLVRRPGEHADHHDPDASVTVLVSGGPPDRPWLLEGEIDDPAILLRLPWQSLGEDDPDAVTEHLPELEETRTVHLLVCTNGKRDVCCAVRGRPVAHSAAIQFPGQVWECSHTGGHRFAPTGILLPYGQVYARLTAELAEQVLTSGRQGQMPPALNNMMHNRGRSVWDDAGQAAEVTVRESIGELDLTALLVAPDEDLPRASDPRTARRVVSHRDGRTWHAQMTRVEGPAVKSSCAKAPKPTSTWATTVQ</sequence>
<evidence type="ECO:0000313" key="1">
    <source>
        <dbReference type="EMBL" id="TWP36951.1"/>
    </source>
</evidence>
<keyword evidence="2" id="KW-1185">Reference proteome</keyword>
<protein>
    <submittedName>
        <fullName evidence="1">Sucrase ferredoxin</fullName>
    </submittedName>
</protein>
<dbReference type="PIRSF" id="PIRSF035042">
    <property type="entry name" value="UCP035042_thirdx"/>
    <property type="match status" value="1"/>
</dbReference>
<dbReference type="AlphaFoldDB" id="A0A563E416"/>
<organism evidence="1 2">
    <name type="scientific">Leekyejoonella antrihumi</name>
    <dbReference type="NCBI Taxonomy" id="1660198"/>
    <lineage>
        <taxon>Bacteria</taxon>
        <taxon>Bacillati</taxon>
        <taxon>Actinomycetota</taxon>
        <taxon>Actinomycetes</taxon>
        <taxon>Micrococcales</taxon>
        <taxon>Dermacoccaceae</taxon>
        <taxon>Leekyejoonella</taxon>
    </lineage>
</organism>
<dbReference type="InterPro" id="IPR009737">
    <property type="entry name" value="Aim32/Apd1-like"/>
</dbReference>
<dbReference type="SUPFAM" id="SSF52833">
    <property type="entry name" value="Thioredoxin-like"/>
    <property type="match status" value="1"/>
</dbReference>
<dbReference type="CDD" id="cd03062">
    <property type="entry name" value="TRX_Fd_Sucrase"/>
    <property type="match status" value="1"/>
</dbReference>
<gene>
    <name evidence="1" type="ORF">FGL98_07785</name>
</gene>
<dbReference type="Proteomes" id="UP000320244">
    <property type="component" value="Unassembled WGS sequence"/>
</dbReference>
<dbReference type="InterPro" id="IPR010350">
    <property type="entry name" value="Aim32/Apd1-like_bac"/>
</dbReference>
<dbReference type="OrthoDB" id="3399139at2"/>
<evidence type="ECO:0000313" key="2">
    <source>
        <dbReference type="Proteomes" id="UP000320244"/>
    </source>
</evidence>
<dbReference type="InterPro" id="IPR036249">
    <property type="entry name" value="Thioredoxin-like_sf"/>
</dbReference>
<comment type="caution">
    <text evidence="1">The sequence shown here is derived from an EMBL/GenBank/DDBJ whole genome shotgun (WGS) entry which is preliminary data.</text>
</comment>
<proteinExistence type="predicted"/>
<dbReference type="Pfam" id="PF06999">
    <property type="entry name" value="Suc_Fer-like"/>
    <property type="match status" value="1"/>
</dbReference>
<reference evidence="1 2" key="1">
    <citation type="submission" date="2019-05" db="EMBL/GenBank/DDBJ databases">
        <authorList>
            <person name="Lee S.D."/>
        </authorList>
    </citation>
    <scope>NUCLEOTIDE SEQUENCE [LARGE SCALE GENOMIC DNA]</scope>
    <source>
        <strain evidence="1 2">C5-26</strain>
    </source>
</reference>
<name>A0A563E416_9MICO</name>